<gene>
    <name evidence="4" type="ORF">NKR19_g9390</name>
</gene>
<dbReference type="Proteomes" id="UP001174691">
    <property type="component" value="Unassembled WGS sequence"/>
</dbReference>
<dbReference type="SUPFAM" id="SSF53474">
    <property type="entry name" value="alpha/beta-Hydrolases"/>
    <property type="match status" value="1"/>
</dbReference>
<dbReference type="Gene3D" id="3.40.50.1820">
    <property type="entry name" value="alpha/beta hydrolase"/>
    <property type="match status" value="1"/>
</dbReference>
<dbReference type="EMBL" id="JANBVN010000223">
    <property type="protein sequence ID" value="KAJ9132200.1"/>
    <property type="molecule type" value="Genomic_DNA"/>
</dbReference>
<evidence type="ECO:0000313" key="5">
    <source>
        <dbReference type="Proteomes" id="UP001174691"/>
    </source>
</evidence>
<evidence type="ECO:0000256" key="1">
    <source>
        <dbReference type="ARBA" id="ARBA00022801"/>
    </source>
</evidence>
<sequence>MILGPVSYFDCLVFCFFLTPQLLWHVGLLETVFCVLGTLPFLLLKLPISFIYERYLLPRARRSSFVQRASPFEDVVVRCVRHAFANLPPSMGHVFFCKQVALPFLGWRMLRHGFRSSPIHWREHRGDRFRGVWIVADAARDPDVVLYYAHGGGFSMGSPYFYLEFLIGWLALLREEGGYANPAVFALEYTLVPGASFPTQLQEAVAGYRHVLAVARDPSMVVVGGDSAGATLVLSMLLHMAKDHGDAASVGKNTALAKPAFAVLISPWVTLVSPLHKNNTSDYLDADALHRYGLQYADNRIRANDPMASPGSCGDIGWWQRAAPTQGIFITYGEEEVFQPDIKRFTRLLRKAGVVVGSQEEPGGIHAWPVASLFLSSSKEQRLKGLRNLVEKIRERVPAGEEGVEEVR</sequence>
<comment type="caution">
    <text evidence="4">The sequence shown here is derived from an EMBL/GenBank/DDBJ whole genome shotgun (WGS) entry which is preliminary data.</text>
</comment>
<dbReference type="PANTHER" id="PTHR48081:SF2">
    <property type="entry name" value="ALPHA_BETA-HYDROLASE"/>
    <property type="match status" value="1"/>
</dbReference>
<dbReference type="GO" id="GO:0016787">
    <property type="term" value="F:hydrolase activity"/>
    <property type="evidence" value="ECO:0007669"/>
    <property type="project" value="UniProtKB-KW"/>
</dbReference>
<evidence type="ECO:0000313" key="4">
    <source>
        <dbReference type="EMBL" id="KAJ9132200.1"/>
    </source>
</evidence>
<feature type="domain" description="Alpha/beta hydrolase fold-3" evidence="3">
    <location>
        <begin position="147"/>
        <end position="368"/>
    </location>
</feature>
<keyword evidence="1" id="KW-0378">Hydrolase</keyword>
<evidence type="ECO:0000259" key="3">
    <source>
        <dbReference type="Pfam" id="PF07859"/>
    </source>
</evidence>
<proteinExistence type="predicted"/>
<dbReference type="PANTHER" id="PTHR48081">
    <property type="entry name" value="AB HYDROLASE SUPERFAMILY PROTEIN C4A8.06C"/>
    <property type="match status" value="1"/>
</dbReference>
<reference evidence="4" key="1">
    <citation type="submission" date="2022-07" db="EMBL/GenBank/DDBJ databases">
        <title>Fungi with potential for degradation of polypropylene.</title>
        <authorList>
            <person name="Gostincar C."/>
        </authorList>
    </citation>
    <scope>NUCLEOTIDE SEQUENCE</scope>
    <source>
        <strain evidence="4">EXF-13287</strain>
    </source>
</reference>
<protein>
    <submittedName>
        <fullName evidence="4">Alpha/beta-hydrolase</fullName>
    </submittedName>
</protein>
<dbReference type="AlphaFoldDB" id="A0AA38RC40"/>
<dbReference type="InterPro" id="IPR050300">
    <property type="entry name" value="GDXG_lipolytic_enzyme"/>
</dbReference>
<accession>A0AA38RC40</accession>
<evidence type="ECO:0000256" key="2">
    <source>
        <dbReference type="SAM" id="Phobius"/>
    </source>
</evidence>
<keyword evidence="2" id="KW-1133">Transmembrane helix</keyword>
<dbReference type="Pfam" id="PF07859">
    <property type="entry name" value="Abhydrolase_3"/>
    <property type="match status" value="1"/>
</dbReference>
<dbReference type="InterPro" id="IPR013094">
    <property type="entry name" value="AB_hydrolase_3"/>
</dbReference>
<keyword evidence="2" id="KW-0812">Transmembrane</keyword>
<organism evidence="4 5">
    <name type="scientific">Coniochaeta hoffmannii</name>
    <dbReference type="NCBI Taxonomy" id="91930"/>
    <lineage>
        <taxon>Eukaryota</taxon>
        <taxon>Fungi</taxon>
        <taxon>Dikarya</taxon>
        <taxon>Ascomycota</taxon>
        <taxon>Pezizomycotina</taxon>
        <taxon>Sordariomycetes</taxon>
        <taxon>Sordariomycetidae</taxon>
        <taxon>Coniochaetales</taxon>
        <taxon>Coniochaetaceae</taxon>
        <taxon>Coniochaeta</taxon>
    </lineage>
</organism>
<keyword evidence="5" id="KW-1185">Reference proteome</keyword>
<feature type="transmembrane region" description="Helical" evidence="2">
    <location>
        <begin position="22"/>
        <end position="44"/>
    </location>
</feature>
<dbReference type="InterPro" id="IPR029058">
    <property type="entry name" value="AB_hydrolase_fold"/>
</dbReference>
<name>A0AA38RC40_9PEZI</name>
<keyword evidence="2" id="KW-0472">Membrane</keyword>